<protein>
    <submittedName>
        <fullName evidence="1">Uncharacterized protein</fullName>
    </submittedName>
</protein>
<reference evidence="1" key="1">
    <citation type="submission" date="2018-02" db="EMBL/GenBank/DDBJ databases">
        <title>Rhizophora mucronata_Transcriptome.</title>
        <authorList>
            <person name="Meera S.P."/>
            <person name="Sreeshan A."/>
            <person name="Augustine A."/>
        </authorList>
    </citation>
    <scope>NUCLEOTIDE SEQUENCE</scope>
    <source>
        <tissue evidence="1">Leaf</tissue>
    </source>
</reference>
<sequence>MAAKRFSSGPPQVLPLVSFLLCCNYKPYIE</sequence>
<proteinExistence type="predicted"/>
<accession>A0A2P2LXD0</accession>
<name>A0A2P2LXD0_RHIMU</name>
<dbReference type="AlphaFoldDB" id="A0A2P2LXD0"/>
<evidence type="ECO:0000313" key="1">
    <source>
        <dbReference type="EMBL" id="MBX22622.1"/>
    </source>
</evidence>
<organism evidence="1">
    <name type="scientific">Rhizophora mucronata</name>
    <name type="common">Asiatic mangrove</name>
    <dbReference type="NCBI Taxonomy" id="61149"/>
    <lineage>
        <taxon>Eukaryota</taxon>
        <taxon>Viridiplantae</taxon>
        <taxon>Streptophyta</taxon>
        <taxon>Embryophyta</taxon>
        <taxon>Tracheophyta</taxon>
        <taxon>Spermatophyta</taxon>
        <taxon>Magnoliopsida</taxon>
        <taxon>eudicotyledons</taxon>
        <taxon>Gunneridae</taxon>
        <taxon>Pentapetalae</taxon>
        <taxon>rosids</taxon>
        <taxon>fabids</taxon>
        <taxon>Malpighiales</taxon>
        <taxon>Rhizophoraceae</taxon>
        <taxon>Rhizophora</taxon>
    </lineage>
</organism>
<dbReference type="EMBL" id="GGEC01042138">
    <property type="protein sequence ID" value="MBX22622.1"/>
    <property type="molecule type" value="Transcribed_RNA"/>
</dbReference>